<feature type="region of interest" description="Disordered" evidence="1">
    <location>
        <begin position="68"/>
        <end position="87"/>
    </location>
</feature>
<accession>A0A834ITJ0</accession>
<evidence type="ECO:0000313" key="3">
    <source>
        <dbReference type="Proteomes" id="UP000625711"/>
    </source>
</evidence>
<name>A0A834ITJ0_RHYFE</name>
<organism evidence="2 3">
    <name type="scientific">Rhynchophorus ferrugineus</name>
    <name type="common">Red palm weevil</name>
    <name type="synonym">Curculio ferrugineus</name>
    <dbReference type="NCBI Taxonomy" id="354439"/>
    <lineage>
        <taxon>Eukaryota</taxon>
        <taxon>Metazoa</taxon>
        <taxon>Ecdysozoa</taxon>
        <taxon>Arthropoda</taxon>
        <taxon>Hexapoda</taxon>
        <taxon>Insecta</taxon>
        <taxon>Pterygota</taxon>
        <taxon>Neoptera</taxon>
        <taxon>Endopterygota</taxon>
        <taxon>Coleoptera</taxon>
        <taxon>Polyphaga</taxon>
        <taxon>Cucujiformia</taxon>
        <taxon>Curculionidae</taxon>
        <taxon>Dryophthorinae</taxon>
        <taxon>Rhynchophorus</taxon>
    </lineage>
</organism>
<dbReference type="AlphaFoldDB" id="A0A834ITJ0"/>
<protein>
    <submittedName>
        <fullName evidence="2">Uncharacterized protein</fullName>
    </submittedName>
</protein>
<evidence type="ECO:0000313" key="2">
    <source>
        <dbReference type="EMBL" id="KAF7284748.1"/>
    </source>
</evidence>
<dbReference type="EMBL" id="JAACXV010000070">
    <property type="protein sequence ID" value="KAF7284748.1"/>
    <property type="molecule type" value="Genomic_DNA"/>
</dbReference>
<keyword evidence="3" id="KW-1185">Reference proteome</keyword>
<proteinExistence type="predicted"/>
<evidence type="ECO:0000256" key="1">
    <source>
        <dbReference type="SAM" id="MobiDB-lite"/>
    </source>
</evidence>
<reference evidence="2" key="1">
    <citation type="submission" date="2020-08" db="EMBL/GenBank/DDBJ databases">
        <title>Genome sequencing and assembly of the red palm weevil Rhynchophorus ferrugineus.</title>
        <authorList>
            <person name="Dias G.B."/>
            <person name="Bergman C.M."/>
            <person name="Manee M."/>
        </authorList>
    </citation>
    <scope>NUCLEOTIDE SEQUENCE</scope>
    <source>
        <strain evidence="2">AA-2017</strain>
        <tissue evidence="2">Whole larva</tissue>
    </source>
</reference>
<sequence length="121" mass="14313">MIDRFITWTVLQTREISAHIGAKKQESEKQLEAAYDELYQVLQRTYKYFFIDRLKPAYQLLDELELPNLNQTGDGNSAEEESPRNKWKGQFQHYRRDGSLSIRLPCQFSKVRICETKLIVV</sequence>
<dbReference type="Proteomes" id="UP000625711">
    <property type="component" value="Unassembled WGS sequence"/>
</dbReference>
<gene>
    <name evidence="2" type="ORF">GWI33_021617</name>
</gene>
<comment type="caution">
    <text evidence="2">The sequence shown here is derived from an EMBL/GenBank/DDBJ whole genome shotgun (WGS) entry which is preliminary data.</text>
</comment>